<comment type="subunit">
    <text evidence="7">Heterotrimer of A, B and C subunits.</text>
</comment>
<dbReference type="PANTHER" id="PTHR11895:SF151">
    <property type="entry name" value="GLUTAMYL-TRNA(GLN) AMIDOTRANSFERASE SUBUNIT A"/>
    <property type="match status" value="1"/>
</dbReference>
<keyword evidence="3 7" id="KW-0547">Nucleotide-binding</keyword>
<dbReference type="Proteomes" id="UP000886110">
    <property type="component" value="Unassembled WGS sequence"/>
</dbReference>
<evidence type="ECO:0000256" key="1">
    <source>
        <dbReference type="ARBA" id="ARBA00008069"/>
    </source>
</evidence>
<dbReference type="InterPro" id="IPR020556">
    <property type="entry name" value="Amidase_CS"/>
</dbReference>
<feature type="domain" description="Amidase" evidence="8">
    <location>
        <begin position="25"/>
        <end position="450"/>
    </location>
</feature>
<keyword evidence="4 7" id="KW-0067">ATP-binding</keyword>
<dbReference type="InterPro" id="IPR023631">
    <property type="entry name" value="Amidase_dom"/>
</dbReference>
<organism evidence="9">
    <name type="scientific">candidate division WOR-3 bacterium</name>
    <dbReference type="NCBI Taxonomy" id="2052148"/>
    <lineage>
        <taxon>Bacteria</taxon>
        <taxon>Bacteria division WOR-3</taxon>
    </lineage>
</organism>
<keyword evidence="5 7" id="KW-0648">Protein biosynthesis</keyword>
<dbReference type="SUPFAM" id="SSF75304">
    <property type="entry name" value="Amidase signature (AS) enzymes"/>
    <property type="match status" value="1"/>
</dbReference>
<protein>
    <recommendedName>
        <fullName evidence="7">Glutamyl-tRNA(Gln) amidotransferase subunit A</fullName>
        <shortName evidence="7">Glu-ADT subunit A</shortName>
        <ecNumber evidence="7">6.3.5.7</ecNumber>
    </recommendedName>
</protein>
<dbReference type="AlphaFoldDB" id="A0A7C5HE97"/>
<proteinExistence type="inferred from homology"/>
<accession>A0A7C5HE97</accession>
<reference evidence="9" key="1">
    <citation type="journal article" date="2020" name="mSystems">
        <title>Genome- and Community-Level Interaction Insights into Carbon Utilization and Element Cycling Functions of Hydrothermarchaeota in Hydrothermal Sediment.</title>
        <authorList>
            <person name="Zhou Z."/>
            <person name="Liu Y."/>
            <person name="Xu W."/>
            <person name="Pan J."/>
            <person name="Luo Z.H."/>
            <person name="Li M."/>
        </authorList>
    </citation>
    <scope>NUCLEOTIDE SEQUENCE [LARGE SCALE GENOMIC DNA]</scope>
    <source>
        <strain evidence="9">HyVt-74</strain>
    </source>
</reference>
<evidence type="ECO:0000256" key="4">
    <source>
        <dbReference type="ARBA" id="ARBA00022840"/>
    </source>
</evidence>
<comment type="catalytic activity">
    <reaction evidence="6 7">
        <text>L-glutamyl-tRNA(Gln) + L-glutamine + ATP + H2O = L-glutaminyl-tRNA(Gln) + L-glutamate + ADP + phosphate + H(+)</text>
        <dbReference type="Rhea" id="RHEA:17521"/>
        <dbReference type="Rhea" id="RHEA-COMP:9681"/>
        <dbReference type="Rhea" id="RHEA-COMP:9684"/>
        <dbReference type="ChEBI" id="CHEBI:15377"/>
        <dbReference type="ChEBI" id="CHEBI:15378"/>
        <dbReference type="ChEBI" id="CHEBI:29985"/>
        <dbReference type="ChEBI" id="CHEBI:30616"/>
        <dbReference type="ChEBI" id="CHEBI:43474"/>
        <dbReference type="ChEBI" id="CHEBI:58359"/>
        <dbReference type="ChEBI" id="CHEBI:78520"/>
        <dbReference type="ChEBI" id="CHEBI:78521"/>
        <dbReference type="ChEBI" id="CHEBI:456216"/>
        <dbReference type="EC" id="6.3.5.7"/>
    </reaction>
</comment>
<evidence type="ECO:0000259" key="8">
    <source>
        <dbReference type="Pfam" id="PF01425"/>
    </source>
</evidence>
<feature type="active site" description="Charge relay system" evidence="7">
    <location>
        <position position="66"/>
    </location>
</feature>
<evidence type="ECO:0000256" key="5">
    <source>
        <dbReference type="ARBA" id="ARBA00022917"/>
    </source>
</evidence>
<evidence type="ECO:0000256" key="6">
    <source>
        <dbReference type="ARBA" id="ARBA00047407"/>
    </source>
</evidence>
<comment type="similarity">
    <text evidence="1 7">Belongs to the amidase family. GatA subfamily.</text>
</comment>
<comment type="caution">
    <text evidence="9">The sequence shown here is derived from an EMBL/GenBank/DDBJ whole genome shotgun (WGS) entry which is preliminary data.</text>
</comment>
<evidence type="ECO:0000256" key="3">
    <source>
        <dbReference type="ARBA" id="ARBA00022741"/>
    </source>
</evidence>
<dbReference type="GO" id="GO:0050567">
    <property type="term" value="F:glutaminyl-tRNA synthase (glutamine-hydrolyzing) activity"/>
    <property type="evidence" value="ECO:0007669"/>
    <property type="project" value="UniProtKB-UniRule"/>
</dbReference>
<dbReference type="Gene3D" id="3.90.1300.10">
    <property type="entry name" value="Amidase signature (AS) domain"/>
    <property type="match status" value="1"/>
</dbReference>
<dbReference type="HAMAP" id="MF_00120">
    <property type="entry name" value="GatA"/>
    <property type="match status" value="1"/>
</dbReference>
<comment type="function">
    <text evidence="7">Allows the formation of correctly charged Gln-tRNA(Gln) through the transamidation of misacylated Glu-tRNA(Gln) in organisms which lack glutaminyl-tRNA synthetase. The reaction takes place in the presence of glutamine and ATP through an activated gamma-phospho-Glu-tRNA(Gln).</text>
</comment>
<dbReference type="GO" id="GO:0005524">
    <property type="term" value="F:ATP binding"/>
    <property type="evidence" value="ECO:0007669"/>
    <property type="project" value="UniProtKB-KW"/>
</dbReference>
<keyword evidence="2 7" id="KW-0436">Ligase</keyword>
<name>A0A7C5HE97_UNCW3</name>
<dbReference type="InterPro" id="IPR004412">
    <property type="entry name" value="GatA"/>
</dbReference>
<feature type="active site" description="Charge relay system" evidence="7">
    <location>
        <position position="141"/>
    </location>
</feature>
<sequence length="464" mass="51475">MNLEEIRRGYEKKEFTPSELIERIIANIDKSLNAYITIDKDGALKRAKEIENRKKGRLWGIPIAIKDNIVTKRLRTTCASHILKNFIPPYDATVVKRLKREGAIIVGKTNMDEFAMGSSTETSYFGPSVNPYNRKRVPGGSSGGSAVTVAVGDVPLALGSDTGGSVRQPAAYCGIIGFKPTYGMISRYGLVAFASSLDQIGIMGNSIEDITLAFKIIGGVDEMDSTSVDRPLPDISDLKNADSNITIGIPEEYLKDLDPEVEKIFSDNIEMLKKIGFKIKDISLPHTEYIIPTYQVIAMAEASSNLARYDGVRYGLSVEDEYPMDMIRKTRDEGFLQEVKRRILIGTYVLSSEAFGEYYERAAKVRTLIRRDFSEAFKKVDFIVGPTTPNPAFKFGERLKDPIKMHLSDRFTAGVNIAGLPAISYPGGATKENLPVGVQIIGKQFDEKGLFSLTYIIEKAMKWN</sequence>
<evidence type="ECO:0000256" key="2">
    <source>
        <dbReference type="ARBA" id="ARBA00022598"/>
    </source>
</evidence>
<evidence type="ECO:0000256" key="7">
    <source>
        <dbReference type="HAMAP-Rule" id="MF_00120"/>
    </source>
</evidence>
<gene>
    <name evidence="7 9" type="primary">gatA</name>
    <name evidence="9" type="ORF">ENL19_01460</name>
</gene>
<dbReference type="PANTHER" id="PTHR11895">
    <property type="entry name" value="TRANSAMIDASE"/>
    <property type="match status" value="1"/>
</dbReference>
<feature type="active site" description="Acyl-ester intermediate" evidence="7">
    <location>
        <position position="165"/>
    </location>
</feature>
<dbReference type="InterPro" id="IPR036928">
    <property type="entry name" value="AS_sf"/>
</dbReference>
<dbReference type="EMBL" id="DRTB01000104">
    <property type="protein sequence ID" value="HHE04712.1"/>
    <property type="molecule type" value="Genomic_DNA"/>
</dbReference>
<dbReference type="Pfam" id="PF01425">
    <property type="entry name" value="Amidase"/>
    <property type="match status" value="1"/>
</dbReference>
<evidence type="ECO:0000313" key="9">
    <source>
        <dbReference type="EMBL" id="HHE04712.1"/>
    </source>
</evidence>
<dbReference type="GO" id="GO:0006412">
    <property type="term" value="P:translation"/>
    <property type="evidence" value="ECO:0007669"/>
    <property type="project" value="UniProtKB-UniRule"/>
</dbReference>
<dbReference type="EC" id="6.3.5.7" evidence="7"/>
<dbReference type="NCBIfam" id="TIGR00132">
    <property type="entry name" value="gatA"/>
    <property type="match status" value="1"/>
</dbReference>
<dbReference type="InterPro" id="IPR000120">
    <property type="entry name" value="Amidase"/>
</dbReference>
<dbReference type="PROSITE" id="PS00571">
    <property type="entry name" value="AMIDASES"/>
    <property type="match status" value="1"/>
</dbReference>
<dbReference type="GO" id="GO:0030956">
    <property type="term" value="C:glutamyl-tRNA(Gln) amidotransferase complex"/>
    <property type="evidence" value="ECO:0007669"/>
    <property type="project" value="InterPro"/>
</dbReference>